<organism evidence="2 3">
    <name type="scientific">Phenylobacterium parvum</name>
    <dbReference type="NCBI Taxonomy" id="2201350"/>
    <lineage>
        <taxon>Bacteria</taxon>
        <taxon>Pseudomonadati</taxon>
        <taxon>Pseudomonadota</taxon>
        <taxon>Alphaproteobacteria</taxon>
        <taxon>Caulobacterales</taxon>
        <taxon>Caulobacteraceae</taxon>
        <taxon>Phenylobacterium</taxon>
    </lineage>
</organism>
<feature type="compositionally biased region" description="Basic and acidic residues" evidence="1">
    <location>
        <begin position="57"/>
        <end position="77"/>
    </location>
</feature>
<protein>
    <recommendedName>
        <fullName evidence="4">DUF2752 domain-containing protein</fullName>
    </recommendedName>
</protein>
<evidence type="ECO:0000313" key="2">
    <source>
        <dbReference type="EMBL" id="AWM78865.1"/>
    </source>
</evidence>
<gene>
    <name evidence="2" type="ORF">HYN04_12555</name>
</gene>
<dbReference type="Proteomes" id="UP000247763">
    <property type="component" value="Chromosome"/>
</dbReference>
<dbReference type="KEGG" id="phb:HYN04_12555"/>
<sequence>MGQGRLRSLPDAGRAGLRHGRGRPRDTDLGGGPAAPDGRRHPRRLDRGRAALGLRRPPSEEGKPLRRGGLRDLDRVRAGNAVQCLRGQGHGDPRWRPVDPVRGGLPLRRPQPAGGERPGTLAGLRSAGLPRGLDALFRAGLAPAVAAWSLSLGTPVGDHAPGCLFRLLLDQDCWGCGTLRALAALLRLDLPGALALNPLSPLVAATLVAVSAGGLLELHAHNRRSPNG</sequence>
<feature type="region of interest" description="Disordered" evidence="1">
    <location>
        <begin position="1"/>
        <end position="122"/>
    </location>
</feature>
<evidence type="ECO:0000313" key="3">
    <source>
        <dbReference type="Proteomes" id="UP000247763"/>
    </source>
</evidence>
<dbReference type="EMBL" id="CP029479">
    <property type="protein sequence ID" value="AWM78865.1"/>
    <property type="molecule type" value="Genomic_DNA"/>
</dbReference>
<reference evidence="3" key="1">
    <citation type="submission" date="2018-05" db="EMBL/GenBank/DDBJ databases">
        <title>Genome sequencing of Phenylobacterium sp. HYN0004.</title>
        <authorList>
            <person name="Yi H."/>
            <person name="Baek C."/>
        </authorList>
    </citation>
    <scope>NUCLEOTIDE SEQUENCE [LARGE SCALE GENOMIC DNA]</scope>
    <source>
        <strain evidence="3">HYN0004</strain>
    </source>
</reference>
<accession>A0A2Z3HVJ6</accession>
<feature type="compositionally biased region" description="Basic and acidic residues" evidence="1">
    <location>
        <begin position="89"/>
        <end position="99"/>
    </location>
</feature>
<evidence type="ECO:0000256" key="1">
    <source>
        <dbReference type="SAM" id="MobiDB-lite"/>
    </source>
</evidence>
<evidence type="ECO:0008006" key="4">
    <source>
        <dbReference type="Google" id="ProtNLM"/>
    </source>
</evidence>
<dbReference type="Pfam" id="PF10825">
    <property type="entry name" value="DUF2752"/>
    <property type="match status" value="1"/>
</dbReference>
<dbReference type="AlphaFoldDB" id="A0A2Z3HVJ6"/>
<keyword evidence="3" id="KW-1185">Reference proteome</keyword>
<dbReference type="InterPro" id="IPR021215">
    <property type="entry name" value="DUF2752"/>
</dbReference>
<proteinExistence type="predicted"/>
<name>A0A2Z3HVJ6_9CAUL</name>